<feature type="region of interest" description="Disordered" evidence="1">
    <location>
        <begin position="131"/>
        <end position="154"/>
    </location>
</feature>
<comment type="caution">
    <text evidence="2">The sequence shown here is derived from an EMBL/GenBank/DDBJ whole genome shotgun (WGS) entry which is preliminary data.</text>
</comment>
<sequence length="194" mass="22019">MVLFTGRIKSVDDCFSNPAASIIDIYYVKATLEDVHQTTRVSDTDRGHPRELEIDATWGKSYNVRAVKVAESTYSTENRTIEVYLYLDGYVLDQVPECLGRFGDGSFPEGSGRIDKATTTVAAKRPRYIDDEDKEEFRPRKRPRRGQKETGSDFNRLMMVATTETRAKRQVAEFSVMLRQFEIKSIAASVSSLL</sequence>
<dbReference type="Proteomes" id="UP001220324">
    <property type="component" value="Unassembled WGS sequence"/>
</dbReference>
<gene>
    <name evidence="2" type="ORF">N7494_013222</name>
</gene>
<evidence type="ECO:0000313" key="3">
    <source>
        <dbReference type="Proteomes" id="UP001220324"/>
    </source>
</evidence>
<organism evidence="2 3">
    <name type="scientific">Penicillium frequentans</name>
    <dbReference type="NCBI Taxonomy" id="3151616"/>
    <lineage>
        <taxon>Eukaryota</taxon>
        <taxon>Fungi</taxon>
        <taxon>Dikarya</taxon>
        <taxon>Ascomycota</taxon>
        <taxon>Pezizomycotina</taxon>
        <taxon>Eurotiomycetes</taxon>
        <taxon>Eurotiomycetidae</taxon>
        <taxon>Eurotiales</taxon>
        <taxon>Aspergillaceae</taxon>
        <taxon>Penicillium</taxon>
    </lineage>
</organism>
<dbReference type="AlphaFoldDB" id="A0AAD6CK54"/>
<keyword evidence="3" id="KW-1185">Reference proteome</keyword>
<protein>
    <submittedName>
        <fullName evidence="2">Uncharacterized protein</fullName>
    </submittedName>
</protein>
<evidence type="ECO:0000256" key="1">
    <source>
        <dbReference type="SAM" id="MobiDB-lite"/>
    </source>
</evidence>
<dbReference type="EMBL" id="JAQIZZ010000011">
    <property type="protein sequence ID" value="KAJ5522908.1"/>
    <property type="molecule type" value="Genomic_DNA"/>
</dbReference>
<accession>A0AAD6CK54</accession>
<reference evidence="2 3" key="1">
    <citation type="journal article" date="2023" name="IMA Fungus">
        <title>Comparative genomic study of the Penicillium genus elucidates a diverse pangenome and 15 lateral gene transfer events.</title>
        <authorList>
            <person name="Petersen C."/>
            <person name="Sorensen T."/>
            <person name="Nielsen M.R."/>
            <person name="Sondergaard T.E."/>
            <person name="Sorensen J.L."/>
            <person name="Fitzpatrick D.A."/>
            <person name="Frisvad J.C."/>
            <person name="Nielsen K.L."/>
        </authorList>
    </citation>
    <scope>NUCLEOTIDE SEQUENCE [LARGE SCALE GENOMIC DNA]</scope>
    <source>
        <strain evidence="2 3">IBT 35679</strain>
    </source>
</reference>
<name>A0AAD6CK54_9EURO</name>
<evidence type="ECO:0000313" key="2">
    <source>
        <dbReference type="EMBL" id="KAJ5522908.1"/>
    </source>
</evidence>
<proteinExistence type="predicted"/>